<evidence type="ECO:0000256" key="1">
    <source>
        <dbReference type="SAM" id="Coils"/>
    </source>
</evidence>
<accession>A0AAE0GMN5</accession>
<dbReference type="AlphaFoldDB" id="A0AAE0GMN5"/>
<evidence type="ECO:0000256" key="3">
    <source>
        <dbReference type="SAM" id="Phobius"/>
    </source>
</evidence>
<evidence type="ECO:0000256" key="2">
    <source>
        <dbReference type="SAM" id="MobiDB-lite"/>
    </source>
</evidence>
<dbReference type="Proteomes" id="UP001190700">
    <property type="component" value="Unassembled WGS sequence"/>
</dbReference>
<evidence type="ECO:0000313" key="5">
    <source>
        <dbReference type="Proteomes" id="UP001190700"/>
    </source>
</evidence>
<feature type="region of interest" description="Disordered" evidence="2">
    <location>
        <begin position="204"/>
        <end position="233"/>
    </location>
</feature>
<feature type="coiled-coil region" evidence="1">
    <location>
        <begin position="308"/>
        <end position="335"/>
    </location>
</feature>
<dbReference type="EMBL" id="LGRX02004091">
    <property type="protein sequence ID" value="KAK3281020.1"/>
    <property type="molecule type" value="Genomic_DNA"/>
</dbReference>
<protein>
    <submittedName>
        <fullName evidence="4">Uncharacterized protein</fullName>
    </submittedName>
</protein>
<sequence length="348" mass="40795">MRSQLPARMCDWVAGCDGGTEEIMGDVETKQRCLDFVQSLRPNANAATYSAQGACYAEFNATYINSGLYNCSWCPTYQSCLLHIDEKPLPSPPPETSSDEPSTDLLILGAAGIFILMLAAGVAARVVWKRREELMQHEANLPEILPKAPEWEEPTVVGWITGKAQQREQERRQEELRFQEKEEQRLREAEQWKEEELQRIQETEQRVQEGWAQREADDQRQRDEARQQQVEENRQEVADRWEEYKQFRRKQVQNAEMQVEQLRGRETDSRKTIRERLGNERGLQDMVRVEEEEWEAHRSEKIMAQFHREAAQLEHERAQRQVDHALAELHEQMARQPGTLNIPDFPER</sequence>
<keyword evidence="5" id="KW-1185">Reference proteome</keyword>
<comment type="caution">
    <text evidence="4">The sequence shown here is derived from an EMBL/GenBank/DDBJ whole genome shotgun (WGS) entry which is preliminary data.</text>
</comment>
<keyword evidence="3" id="KW-0472">Membrane</keyword>
<keyword evidence="1" id="KW-0175">Coiled coil</keyword>
<proteinExistence type="predicted"/>
<evidence type="ECO:0000313" key="4">
    <source>
        <dbReference type="EMBL" id="KAK3281020.1"/>
    </source>
</evidence>
<keyword evidence="3" id="KW-1133">Transmembrane helix</keyword>
<reference evidence="4 5" key="1">
    <citation type="journal article" date="2015" name="Genome Biol. Evol.">
        <title>Comparative Genomics of a Bacterivorous Green Alga Reveals Evolutionary Causalities and Consequences of Phago-Mixotrophic Mode of Nutrition.</title>
        <authorList>
            <person name="Burns J.A."/>
            <person name="Paasch A."/>
            <person name="Narechania A."/>
            <person name="Kim E."/>
        </authorList>
    </citation>
    <scope>NUCLEOTIDE SEQUENCE [LARGE SCALE GENOMIC DNA]</scope>
    <source>
        <strain evidence="4 5">PLY_AMNH</strain>
    </source>
</reference>
<name>A0AAE0GMN5_9CHLO</name>
<gene>
    <name evidence="4" type="ORF">CYMTET_11168</name>
</gene>
<feature type="transmembrane region" description="Helical" evidence="3">
    <location>
        <begin position="105"/>
        <end position="128"/>
    </location>
</feature>
<organism evidence="4 5">
    <name type="scientific">Cymbomonas tetramitiformis</name>
    <dbReference type="NCBI Taxonomy" id="36881"/>
    <lineage>
        <taxon>Eukaryota</taxon>
        <taxon>Viridiplantae</taxon>
        <taxon>Chlorophyta</taxon>
        <taxon>Pyramimonadophyceae</taxon>
        <taxon>Pyramimonadales</taxon>
        <taxon>Pyramimonadaceae</taxon>
        <taxon>Cymbomonas</taxon>
    </lineage>
</organism>
<keyword evidence="3" id="KW-0812">Transmembrane</keyword>